<protein>
    <submittedName>
        <fullName evidence="4">DNA-processing protein DprA</fullName>
    </submittedName>
</protein>
<organism evidence="4 5">
    <name type="scientific">Tessaracoccus palaemonis</name>
    <dbReference type="NCBI Taxonomy" id="2829499"/>
    <lineage>
        <taxon>Bacteria</taxon>
        <taxon>Bacillati</taxon>
        <taxon>Actinomycetota</taxon>
        <taxon>Actinomycetes</taxon>
        <taxon>Propionibacteriales</taxon>
        <taxon>Propionibacteriaceae</taxon>
        <taxon>Tessaracoccus</taxon>
    </lineage>
</organism>
<dbReference type="EMBL" id="CP079216">
    <property type="protein sequence ID" value="QXT63848.1"/>
    <property type="molecule type" value="Genomic_DNA"/>
</dbReference>
<keyword evidence="5" id="KW-1185">Reference proteome</keyword>
<name>A0ABX8SKJ0_9ACTN</name>
<comment type="similarity">
    <text evidence="1">Belongs to the DprA/Smf family.</text>
</comment>
<proteinExistence type="inferred from homology"/>
<keyword evidence="2" id="KW-0732">Signal</keyword>
<feature type="chain" id="PRO_5045463140" evidence="2">
    <location>
        <begin position="24"/>
        <end position="370"/>
    </location>
</feature>
<dbReference type="InterPro" id="IPR057666">
    <property type="entry name" value="DrpA_SLOG"/>
</dbReference>
<dbReference type="NCBIfam" id="TIGR00732">
    <property type="entry name" value="dprA"/>
    <property type="match status" value="1"/>
</dbReference>
<gene>
    <name evidence="4" type="primary">dprA</name>
    <name evidence="4" type="ORF">KDB89_05120</name>
</gene>
<accession>A0ABX8SKJ0</accession>
<dbReference type="RefSeq" id="WP_219083775.1">
    <property type="nucleotide sequence ID" value="NZ_CP079216.1"/>
</dbReference>
<dbReference type="InterPro" id="IPR003488">
    <property type="entry name" value="DprA"/>
</dbReference>
<evidence type="ECO:0000256" key="2">
    <source>
        <dbReference type="SAM" id="SignalP"/>
    </source>
</evidence>
<evidence type="ECO:0000256" key="1">
    <source>
        <dbReference type="ARBA" id="ARBA00006525"/>
    </source>
</evidence>
<sequence>MNRERTARMGLCALKAWSSPALARAWQDFGAAELWEALVAEGESSTFGRRAAVVDPAAVAAAGEACGARFIMPGDEEWPAPLADLEHVEVAGMGGTPAGLWLRGEPLGAVDRAVALVGARACSSYGEHTAVGLAADLASAGHPVVSGLAFGIDAAAHRGALGAGGVTHAVLAGGLDEPYPSAHARLATSVAASGTLISELPPGERPSRHAFLARNRIIAALSGIVVVVEAAARSGAKNTASWAAALGRPVAAVPGPVTSSLSVTPHRLIRDAEATLVTTADEVRVLLAPVGTLPEQPSRGESVPIDRLPGPLRELREAVGSGERVTAAQLSSRTGQRIIDVLDGAQQLIESGWLQLSGDGEFSLPSRRLG</sequence>
<feature type="signal peptide" evidence="2">
    <location>
        <begin position="1"/>
        <end position="23"/>
    </location>
</feature>
<feature type="domain" description="Smf/DprA SLOG" evidence="3">
    <location>
        <begin position="70"/>
        <end position="283"/>
    </location>
</feature>
<dbReference type="PANTHER" id="PTHR43022">
    <property type="entry name" value="PROTEIN SMF"/>
    <property type="match status" value="1"/>
</dbReference>
<evidence type="ECO:0000259" key="3">
    <source>
        <dbReference type="Pfam" id="PF02481"/>
    </source>
</evidence>
<evidence type="ECO:0000313" key="5">
    <source>
        <dbReference type="Proteomes" id="UP000824504"/>
    </source>
</evidence>
<dbReference type="Pfam" id="PF02481">
    <property type="entry name" value="DNA_processg_A"/>
    <property type="match status" value="1"/>
</dbReference>
<dbReference type="Proteomes" id="UP000824504">
    <property type="component" value="Chromosome"/>
</dbReference>
<reference evidence="4 5" key="1">
    <citation type="submission" date="2021-07" db="EMBL/GenBank/DDBJ databases">
        <title>complete genome sequencing of Tessaracoccus sp.J1M15.</title>
        <authorList>
            <person name="Bae J.-W."/>
            <person name="Kim D.-y."/>
        </authorList>
    </citation>
    <scope>NUCLEOTIDE SEQUENCE [LARGE SCALE GENOMIC DNA]</scope>
    <source>
        <strain evidence="4 5">J1M15</strain>
    </source>
</reference>
<evidence type="ECO:0000313" key="4">
    <source>
        <dbReference type="EMBL" id="QXT63848.1"/>
    </source>
</evidence>
<dbReference type="PANTHER" id="PTHR43022:SF1">
    <property type="entry name" value="PROTEIN SMF"/>
    <property type="match status" value="1"/>
</dbReference>